<keyword evidence="2" id="KW-1133">Transmembrane helix</keyword>
<reference evidence="3" key="1">
    <citation type="submission" date="2022-04" db="EMBL/GenBank/DDBJ databases">
        <title>Mucilaginibacter sp. RS28 isolated from freshwater.</title>
        <authorList>
            <person name="Ko S.-R."/>
        </authorList>
    </citation>
    <scope>NUCLEOTIDE SEQUENCE</scope>
    <source>
        <strain evidence="3">RS28</strain>
    </source>
</reference>
<accession>A0A9X1X4Z7</accession>
<feature type="compositionally biased region" description="Basic and acidic residues" evidence="1">
    <location>
        <begin position="122"/>
        <end position="132"/>
    </location>
</feature>
<organism evidence="3 4">
    <name type="scientific">Mucilaginibacter straminoryzae</name>
    <dbReference type="NCBI Taxonomy" id="2932774"/>
    <lineage>
        <taxon>Bacteria</taxon>
        <taxon>Pseudomonadati</taxon>
        <taxon>Bacteroidota</taxon>
        <taxon>Sphingobacteriia</taxon>
        <taxon>Sphingobacteriales</taxon>
        <taxon>Sphingobacteriaceae</taxon>
        <taxon>Mucilaginibacter</taxon>
    </lineage>
</organism>
<protein>
    <submittedName>
        <fullName evidence="3">Uncharacterized protein</fullName>
    </submittedName>
</protein>
<comment type="caution">
    <text evidence="3">The sequence shown here is derived from an EMBL/GenBank/DDBJ whole genome shotgun (WGS) entry which is preliminary data.</text>
</comment>
<dbReference type="AlphaFoldDB" id="A0A9X1X4Z7"/>
<dbReference type="Proteomes" id="UP001139450">
    <property type="component" value="Unassembled WGS sequence"/>
</dbReference>
<evidence type="ECO:0000313" key="3">
    <source>
        <dbReference type="EMBL" id="MCJ8211043.1"/>
    </source>
</evidence>
<proteinExistence type="predicted"/>
<dbReference type="RefSeq" id="WP_245131265.1">
    <property type="nucleotide sequence ID" value="NZ_JALJEJ010000007.1"/>
</dbReference>
<sequence>MKTQAEKQKLTHNSSAGNTTQRSAGRTGAHLPAAGLRTATPYQAMADASPRIKQLKDYQNMADGNTKQLKTISPVNNLVVQRLPSWVPFFGKKKEEDRYAHLTDNGRRAAYFGDAIHRDEHAGRRLERRGQRSDQPYRGNESLLAEHENAVYDARSTPRHETAVEKTGQIGSAGSFIGSQTTNLSHLINNDTLGATGEWTKVAGQGLGVVGSLANAGVGIHDIITSQNQKKDKAIKAVDVISSLSSAAQTGANGLGTLSGVVPTSGALSAASSIASKVIAPAAIVKSSADVVTGLATGGLAHYRSNKLEQLGKETMDENGGIIKFAQDNQWTKAKANYAKAVGGALGVAGGALLAASLTNPVGWGLLAAAGGVALGVSLYKMYKKHQSGKEILKDPHALRYGKIEVQKNVPRKGFGDYFKTEEMRRHEDVRGQIATKLSKDEGRSYYNDEPNTASKIVRNLGVREKPKPDDKTELLSYMWSDDAEKARQDRAKAIAKGLDF</sequence>
<keyword evidence="2" id="KW-0472">Membrane</keyword>
<evidence type="ECO:0000256" key="2">
    <source>
        <dbReference type="SAM" id="Phobius"/>
    </source>
</evidence>
<dbReference type="EMBL" id="JALJEJ010000007">
    <property type="protein sequence ID" value="MCJ8211043.1"/>
    <property type="molecule type" value="Genomic_DNA"/>
</dbReference>
<keyword evidence="4" id="KW-1185">Reference proteome</keyword>
<keyword evidence="2" id="KW-0812">Transmembrane</keyword>
<evidence type="ECO:0000256" key="1">
    <source>
        <dbReference type="SAM" id="MobiDB-lite"/>
    </source>
</evidence>
<feature type="region of interest" description="Disordered" evidence="1">
    <location>
        <begin position="1"/>
        <end position="27"/>
    </location>
</feature>
<evidence type="ECO:0000313" key="4">
    <source>
        <dbReference type="Proteomes" id="UP001139450"/>
    </source>
</evidence>
<feature type="transmembrane region" description="Helical" evidence="2">
    <location>
        <begin position="338"/>
        <end position="356"/>
    </location>
</feature>
<feature type="region of interest" description="Disordered" evidence="1">
    <location>
        <begin position="122"/>
        <end position="142"/>
    </location>
</feature>
<gene>
    <name evidence="3" type="ORF">MUY27_15095</name>
</gene>
<feature type="compositionally biased region" description="Polar residues" evidence="1">
    <location>
        <begin position="11"/>
        <end position="24"/>
    </location>
</feature>
<feature type="transmembrane region" description="Helical" evidence="2">
    <location>
        <begin position="362"/>
        <end position="380"/>
    </location>
</feature>
<name>A0A9X1X4Z7_9SPHI</name>